<dbReference type="STRING" id="1125699.HMPREF9194_00369"/>
<proteinExistence type="inferred from homology"/>
<dbReference type="RefSeq" id="WP_016524668.1">
    <property type="nucleotide sequence ID" value="NZ_KE332518.1"/>
</dbReference>
<dbReference type="InterPro" id="IPR050764">
    <property type="entry name" value="CbbQ/NirQ/NorQ/GpvN"/>
</dbReference>
<dbReference type="Pfam" id="PF07726">
    <property type="entry name" value="AAA_3"/>
    <property type="match status" value="1"/>
</dbReference>
<evidence type="ECO:0000259" key="5">
    <source>
        <dbReference type="Pfam" id="PF17863"/>
    </source>
</evidence>
<dbReference type="HOGENOM" id="CLU_034716_2_0_12"/>
<dbReference type="Pfam" id="PF17863">
    <property type="entry name" value="AAA_lid_2"/>
    <property type="match status" value="1"/>
</dbReference>
<name>S3K5W6_TREMA</name>
<organism evidence="6 7">
    <name type="scientific">Treponema maltophilum ATCC 51939</name>
    <dbReference type="NCBI Taxonomy" id="1125699"/>
    <lineage>
        <taxon>Bacteria</taxon>
        <taxon>Pseudomonadati</taxon>
        <taxon>Spirochaetota</taxon>
        <taxon>Spirochaetia</taxon>
        <taxon>Spirochaetales</taxon>
        <taxon>Treponemataceae</taxon>
        <taxon>Treponema</taxon>
    </lineage>
</organism>
<accession>S3K5W6</accession>
<evidence type="ECO:0000259" key="4">
    <source>
        <dbReference type="Pfam" id="PF07726"/>
    </source>
</evidence>
<evidence type="ECO:0000313" key="6">
    <source>
        <dbReference type="EMBL" id="EPF32371.1"/>
    </source>
</evidence>
<evidence type="ECO:0000256" key="2">
    <source>
        <dbReference type="ARBA" id="ARBA00022840"/>
    </source>
</evidence>
<dbReference type="InterPro" id="IPR041628">
    <property type="entry name" value="ChlI/MoxR_AAA_lid"/>
</dbReference>
<keyword evidence="2" id="KW-0067">ATP-binding</keyword>
<keyword evidence="1" id="KW-0547">Nucleotide-binding</keyword>
<comment type="caution">
    <text evidence="6">The sequence shown here is derived from an EMBL/GenBank/DDBJ whole genome shotgun (WGS) entry which is preliminary data.</text>
</comment>
<dbReference type="PATRIC" id="fig|1125699.3.peg.370"/>
<dbReference type="Gene3D" id="3.40.50.300">
    <property type="entry name" value="P-loop containing nucleotide triphosphate hydrolases"/>
    <property type="match status" value="1"/>
</dbReference>
<evidence type="ECO:0000256" key="3">
    <source>
        <dbReference type="ARBA" id="ARBA00061607"/>
    </source>
</evidence>
<dbReference type="PANTHER" id="PTHR42759:SF1">
    <property type="entry name" value="MAGNESIUM-CHELATASE SUBUNIT CHLD"/>
    <property type="match status" value="1"/>
</dbReference>
<feature type="domain" description="ATPase AAA-3" evidence="4">
    <location>
        <begin position="52"/>
        <end position="182"/>
    </location>
</feature>
<dbReference type="InterPro" id="IPR027417">
    <property type="entry name" value="P-loop_NTPase"/>
</dbReference>
<dbReference type="FunFam" id="3.40.50.300:FF:000640">
    <property type="entry name" value="MoxR family ATPase"/>
    <property type="match status" value="1"/>
</dbReference>
<dbReference type="EMBL" id="ATFF01000002">
    <property type="protein sequence ID" value="EPF32371.1"/>
    <property type="molecule type" value="Genomic_DNA"/>
</dbReference>
<protein>
    <recommendedName>
        <fullName evidence="8">AAA+ ATPase domain-containing protein</fullName>
    </recommendedName>
</protein>
<dbReference type="SUPFAM" id="SSF52540">
    <property type="entry name" value="P-loop containing nucleoside triphosphate hydrolases"/>
    <property type="match status" value="1"/>
</dbReference>
<dbReference type="InterPro" id="IPR011703">
    <property type="entry name" value="ATPase_AAA-3"/>
</dbReference>
<dbReference type="OrthoDB" id="9808397at2"/>
<dbReference type="Proteomes" id="UP000014541">
    <property type="component" value="Unassembled WGS sequence"/>
</dbReference>
<gene>
    <name evidence="6" type="ORF">HMPREF9194_00369</name>
</gene>
<keyword evidence="7" id="KW-1185">Reference proteome</keyword>
<sequence length="338" mass="36891">MADGTKGTEKNQKEFERCRSIIENCRIEAAKRIVGQTHVIDGILTALIAGGHILLEGVPGLAKTLAVKTFADMSGLSFKRIQFTPDLLPADVTGTLIYEQGAGRFSVRKGPVFTNLLLADEINRSPAKVQSALLEAMGEYQVTIGEQSFELPKPFFVMATQNPIDQEGTYNLPEAELDRFLLKILLNYPSGEEEQRIVKSGGRLEEVPVARVFDAESIELCRSLLDDVTVTDDIVRYIVSIVNVTRPDKDKKNTGSASGSAVLKYLSFGASPRASIALNRCAKVRALFAGRSFVLPEDVKAAAPDVLRHRLILSYEAAADNVSADDLIEKILSLMPVP</sequence>
<dbReference type="Gene3D" id="1.10.8.80">
    <property type="entry name" value="Magnesium chelatase subunit I, C-Terminal domain"/>
    <property type="match status" value="1"/>
</dbReference>
<dbReference type="GO" id="GO:0005524">
    <property type="term" value="F:ATP binding"/>
    <property type="evidence" value="ECO:0007669"/>
    <property type="project" value="UniProtKB-KW"/>
</dbReference>
<dbReference type="GO" id="GO:0016887">
    <property type="term" value="F:ATP hydrolysis activity"/>
    <property type="evidence" value="ECO:0007669"/>
    <property type="project" value="InterPro"/>
</dbReference>
<evidence type="ECO:0000256" key="1">
    <source>
        <dbReference type="ARBA" id="ARBA00022741"/>
    </source>
</evidence>
<dbReference type="eggNOG" id="COG0714">
    <property type="taxonomic scope" value="Bacteria"/>
</dbReference>
<dbReference type="PANTHER" id="PTHR42759">
    <property type="entry name" value="MOXR FAMILY PROTEIN"/>
    <property type="match status" value="1"/>
</dbReference>
<feature type="domain" description="ChlI/MoxR AAA lid" evidence="5">
    <location>
        <begin position="265"/>
        <end position="331"/>
    </location>
</feature>
<evidence type="ECO:0000313" key="7">
    <source>
        <dbReference type="Proteomes" id="UP000014541"/>
    </source>
</evidence>
<comment type="similarity">
    <text evidence="3">Belongs to the MoxR family.</text>
</comment>
<evidence type="ECO:0008006" key="8">
    <source>
        <dbReference type="Google" id="ProtNLM"/>
    </source>
</evidence>
<reference evidence="6 7" key="1">
    <citation type="submission" date="2013-04" db="EMBL/GenBank/DDBJ databases">
        <title>The Genome Sequence of Treponema maltophilum ATCC 51939.</title>
        <authorList>
            <consortium name="The Broad Institute Genomics Platform"/>
            <person name="Earl A."/>
            <person name="Ward D."/>
            <person name="Feldgarden M."/>
            <person name="Gevers D."/>
            <person name="Leonetti C."/>
            <person name="Blanton J.M."/>
            <person name="Dewhirst F.E."/>
            <person name="Izard J."/>
            <person name="Walker B."/>
            <person name="Young S."/>
            <person name="Zeng Q."/>
            <person name="Gargeya S."/>
            <person name="Fitzgerald M."/>
            <person name="Haas B."/>
            <person name="Abouelleil A."/>
            <person name="Allen A.W."/>
            <person name="Alvarado L."/>
            <person name="Arachchi H.M."/>
            <person name="Berlin A.M."/>
            <person name="Chapman S.B."/>
            <person name="Gainer-Dewar J."/>
            <person name="Goldberg J."/>
            <person name="Griggs A."/>
            <person name="Gujja S."/>
            <person name="Hansen M."/>
            <person name="Howarth C."/>
            <person name="Imamovic A."/>
            <person name="Ireland A."/>
            <person name="Larimer J."/>
            <person name="McCowan C."/>
            <person name="Murphy C."/>
            <person name="Pearson M."/>
            <person name="Poon T.W."/>
            <person name="Priest M."/>
            <person name="Roberts A."/>
            <person name="Saif S."/>
            <person name="Shea T."/>
            <person name="Sisk P."/>
            <person name="Sykes S."/>
            <person name="Wortman J."/>
            <person name="Nusbaum C."/>
            <person name="Birren B."/>
        </authorList>
    </citation>
    <scope>NUCLEOTIDE SEQUENCE [LARGE SCALE GENOMIC DNA]</scope>
    <source>
        <strain evidence="6 7">ATCC 51939</strain>
    </source>
</reference>
<dbReference type="AlphaFoldDB" id="S3K5W6"/>
<dbReference type="PIRSF" id="PIRSF002849">
    <property type="entry name" value="AAA_ATPase_chaperone_MoxR_prd"/>
    <property type="match status" value="1"/>
</dbReference>